<feature type="region of interest" description="Disordered" evidence="1">
    <location>
        <begin position="87"/>
        <end position="131"/>
    </location>
</feature>
<proteinExistence type="predicted"/>
<name>A0A7T5RJL4_9BACT</name>
<feature type="compositionally biased region" description="Low complexity" evidence="1">
    <location>
        <begin position="115"/>
        <end position="131"/>
    </location>
</feature>
<feature type="non-terminal residue" evidence="2">
    <location>
        <position position="1"/>
    </location>
</feature>
<reference evidence="2 3" key="1">
    <citation type="submission" date="2020-07" db="EMBL/GenBank/DDBJ databases">
        <title>Huge and variable diversity of episymbiotic CPR bacteria and DPANN archaea in groundwater ecosystems.</title>
        <authorList>
            <person name="He C.Y."/>
            <person name="Keren R."/>
            <person name="Whittaker M."/>
            <person name="Farag I.F."/>
            <person name="Doudna J."/>
            <person name="Cate J.H.D."/>
            <person name="Banfield J.F."/>
        </authorList>
    </citation>
    <scope>NUCLEOTIDE SEQUENCE [LARGE SCALE GENOMIC DNA]</scope>
    <source>
        <strain evidence="2">NC_groundwater_541_Ag_S-0.1um_46_50</strain>
    </source>
</reference>
<protein>
    <submittedName>
        <fullName evidence="2">Uncharacterized protein</fullName>
    </submittedName>
</protein>
<dbReference type="AlphaFoldDB" id="A0A7T5RJL4"/>
<dbReference type="Proteomes" id="UP000595618">
    <property type="component" value="Chromosome"/>
</dbReference>
<dbReference type="EMBL" id="CP066690">
    <property type="protein sequence ID" value="QQG45313.1"/>
    <property type="molecule type" value="Genomic_DNA"/>
</dbReference>
<gene>
    <name evidence="2" type="ORF">HYW89_00005</name>
</gene>
<sequence length="131" mass="13617">SSTSPIIIDSLTGRITTTFGLDLNNQDIINVKSILSSNGKWSIGEEGKIKAVVVETNKVTLGKLELQKDDGTPYCIRIKSGALLVTPGSCSSDPTSATPPPPIAPPPPPVEEELPTQNSSSTSTSTPNAST</sequence>
<organism evidence="2 3">
    <name type="scientific">Candidatus Sungiibacteriota bacterium</name>
    <dbReference type="NCBI Taxonomy" id="2750080"/>
    <lineage>
        <taxon>Bacteria</taxon>
        <taxon>Candidatus Sungiibacteriota</taxon>
    </lineage>
</organism>
<evidence type="ECO:0000313" key="3">
    <source>
        <dbReference type="Proteomes" id="UP000595618"/>
    </source>
</evidence>
<evidence type="ECO:0000256" key="1">
    <source>
        <dbReference type="SAM" id="MobiDB-lite"/>
    </source>
</evidence>
<feature type="compositionally biased region" description="Pro residues" evidence="1">
    <location>
        <begin position="97"/>
        <end position="109"/>
    </location>
</feature>
<evidence type="ECO:0000313" key="2">
    <source>
        <dbReference type="EMBL" id="QQG45313.1"/>
    </source>
</evidence>
<accession>A0A7T5RJL4</accession>